<dbReference type="EC" id="2.7.7.-" evidence="16"/>
<comment type="cofactor">
    <cofactor evidence="17">
        <name>Mg(2+)</name>
        <dbReference type="ChEBI" id="CHEBI:18420"/>
    </cofactor>
    <text evidence="17">Binds 2 magnesium ions.</text>
</comment>
<reference evidence="21 22" key="1">
    <citation type="journal article" date="2015" name="Genome Announc.">
        <title>Draft Genome Sequence and Gene Annotation of the Entomopathogenic Fungus Verticillium hemipterigenum.</title>
        <authorList>
            <person name="Horn F."/>
            <person name="Habel A."/>
            <person name="Scharf D.H."/>
            <person name="Dworschak J."/>
            <person name="Brakhage A.A."/>
            <person name="Guthke R."/>
            <person name="Hertweck C."/>
            <person name="Linde J."/>
        </authorList>
    </citation>
    <scope>NUCLEOTIDE SEQUENCE [LARGE SCALE GENOMIC DNA]</scope>
</reference>
<dbReference type="GO" id="GO:0005739">
    <property type="term" value="C:mitochondrion"/>
    <property type="evidence" value="ECO:0007669"/>
    <property type="project" value="UniProtKB-SubCell"/>
</dbReference>
<feature type="binding site" evidence="17">
    <location>
        <position position="435"/>
    </location>
    <ligand>
        <name>Mg(2+)</name>
        <dbReference type="ChEBI" id="CHEBI:18420"/>
        <label>1</label>
    </ligand>
</feature>
<dbReference type="AlphaFoldDB" id="A0A0A1TCW3"/>
<evidence type="ECO:0000256" key="13">
    <source>
        <dbReference type="ARBA" id="ARBA00023204"/>
    </source>
</evidence>
<dbReference type="GO" id="GO:0006281">
    <property type="term" value="P:DNA repair"/>
    <property type="evidence" value="ECO:0007669"/>
    <property type="project" value="UniProtKB-KW"/>
</dbReference>
<feature type="compositionally biased region" description="Pro residues" evidence="18">
    <location>
        <begin position="243"/>
        <end position="257"/>
    </location>
</feature>
<dbReference type="FunFam" id="3.40.50.10190:FF:000011">
    <property type="entry name" value="DNA repair protein REV1"/>
    <property type="match status" value="1"/>
</dbReference>
<accession>A0A0A1TCW3</accession>
<evidence type="ECO:0000256" key="18">
    <source>
        <dbReference type="SAM" id="MobiDB-lite"/>
    </source>
</evidence>
<keyword evidence="5 16" id="KW-0237">DNA synthesis</keyword>
<evidence type="ECO:0000256" key="6">
    <source>
        <dbReference type="ARBA" id="ARBA00022679"/>
    </source>
</evidence>
<keyword evidence="10 17" id="KW-0460">Magnesium</keyword>
<dbReference type="GO" id="GO:0070987">
    <property type="term" value="P:error-free translesion synthesis"/>
    <property type="evidence" value="ECO:0007669"/>
    <property type="project" value="UniProtKB-ARBA"/>
</dbReference>
<feature type="region of interest" description="Disordered" evidence="18">
    <location>
        <begin position="189"/>
        <end position="262"/>
    </location>
</feature>
<comment type="function">
    <text evidence="15">Deoxycytidyl transferase involved in DNA repair. Transfers a dCMP residue from dCTP to the 3'-end of a DNA primer in a template-dependent reaction. May assist in the first step in the bypass of abasic lesions by the insertion of a nucleotide opposite the lesion. Required for normal induction of mutations by physical and chemical agents. Involved in mitochondrial DNA mutagenesis.</text>
</comment>
<keyword evidence="6 16" id="KW-0808">Transferase</keyword>
<keyword evidence="11 16" id="KW-0238">DNA-binding</keyword>
<dbReference type="HOGENOM" id="CLU_003901_1_1_1"/>
<evidence type="ECO:0000256" key="3">
    <source>
        <dbReference type="ARBA" id="ARBA00010945"/>
    </source>
</evidence>
<dbReference type="GO" id="GO:0042276">
    <property type="term" value="P:error-prone translesion synthesis"/>
    <property type="evidence" value="ECO:0007669"/>
    <property type="project" value="InterPro"/>
</dbReference>
<name>A0A0A1TCW3_9HYPO</name>
<evidence type="ECO:0000256" key="1">
    <source>
        <dbReference type="ARBA" id="ARBA00004123"/>
    </source>
</evidence>
<dbReference type="OrthoDB" id="427711at2759"/>
<feature type="binding site" evidence="17">
    <location>
        <position position="339"/>
    </location>
    <ligand>
        <name>Mg(2+)</name>
        <dbReference type="ChEBI" id="CHEBI:18420"/>
        <label>1</label>
    </ligand>
</feature>
<dbReference type="STRING" id="1531966.A0A0A1TCW3"/>
<feature type="compositionally biased region" description="Polar residues" evidence="18">
    <location>
        <begin position="792"/>
        <end position="802"/>
    </location>
</feature>
<dbReference type="InterPro" id="IPR025527">
    <property type="entry name" value="HUWE1/Rev1_UBM"/>
</dbReference>
<comment type="subcellular location">
    <subcellularLocation>
        <location evidence="2">Mitochondrion</location>
    </subcellularLocation>
    <subcellularLocation>
        <location evidence="1 16">Nucleus</location>
    </subcellularLocation>
</comment>
<evidence type="ECO:0000313" key="22">
    <source>
        <dbReference type="Proteomes" id="UP000039046"/>
    </source>
</evidence>
<feature type="region of interest" description="Disordered" evidence="18">
    <location>
        <begin position="883"/>
        <end position="925"/>
    </location>
</feature>
<dbReference type="Gene3D" id="3.30.1490.100">
    <property type="entry name" value="DNA polymerase, Y-family, little finger domain"/>
    <property type="match status" value="1"/>
</dbReference>
<dbReference type="CDD" id="cd17719">
    <property type="entry name" value="BRCT_Rev1"/>
    <property type="match status" value="1"/>
</dbReference>
<keyword evidence="7 16" id="KW-0548">Nucleotidyltransferase</keyword>
<dbReference type="PANTHER" id="PTHR45990:SF1">
    <property type="entry name" value="DNA REPAIR PROTEIN REV1"/>
    <property type="match status" value="1"/>
</dbReference>
<dbReference type="InterPro" id="IPR031991">
    <property type="entry name" value="Rev1_C"/>
</dbReference>
<dbReference type="InterPro" id="IPR036420">
    <property type="entry name" value="BRCT_dom_sf"/>
</dbReference>
<dbReference type="Gene3D" id="3.40.50.10190">
    <property type="entry name" value="BRCT domain"/>
    <property type="match status" value="1"/>
</dbReference>
<evidence type="ECO:0000256" key="4">
    <source>
        <dbReference type="ARBA" id="ARBA00020399"/>
    </source>
</evidence>
<feature type="compositionally biased region" description="Basic and acidic residues" evidence="18">
    <location>
        <begin position="745"/>
        <end position="760"/>
    </location>
</feature>
<dbReference type="PIRSF" id="PIRSF036573">
    <property type="entry name" value="REV1"/>
    <property type="match status" value="1"/>
</dbReference>
<dbReference type="InterPro" id="IPR001357">
    <property type="entry name" value="BRCT_dom"/>
</dbReference>
<evidence type="ECO:0000256" key="14">
    <source>
        <dbReference type="ARBA" id="ARBA00023242"/>
    </source>
</evidence>
<dbReference type="Gene3D" id="3.30.70.270">
    <property type="match status" value="1"/>
</dbReference>
<evidence type="ECO:0000256" key="2">
    <source>
        <dbReference type="ARBA" id="ARBA00004173"/>
    </source>
</evidence>
<dbReference type="PROSITE" id="PS50173">
    <property type="entry name" value="UMUC"/>
    <property type="match status" value="1"/>
</dbReference>
<evidence type="ECO:0000256" key="5">
    <source>
        <dbReference type="ARBA" id="ARBA00022634"/>
    </source>
</evidence>
<dbReference type="Pfam" id="PF16727">
    <property type="entry name" value="REV1_C"/>
    <property type="match status" value="1"/>
</dbReference>
<keyword evidence="8 17" id="KW-0479">Metal-binding</keyword>
<evidence type="ECO:0000256" key="7">
    <source>
        <dbReference type="ARBA" id="ARBA00022695"/>
    </source>
</evidence>
<feature type="domain" description="BRCT" evidence="19">
    <location>
        <begin position="60"/>
        <end position="148"/>
    </location>
</feature>
<dbReference type="GO" id="GO:0017125">
    <property type="term" value="F:deoxycytidyl transferase activity"/>
    <property type="evidence" value="ECO:0007669"/>
    <property type="project" value="TreeGrafter"/>
</dbReference>
<comment type="similarity">
    <text evidence="3 16">Belongs to the DNA polymerase type-Y family.</text>
</comment>
<dbReference type="InterPro" id="IPR043128">
    <property type="entry name" value="Rev_trsase/Diguanyl_cyclase"/>
</dbReference>
<dbReference type="Pfam" id="PF00817">
    <property type="entry name" value="IMS"/>
    <property type="match status" value="1"/>
</dbReference>
<dbReference type="SUPFAM" id="SSF56672">
    <property type="entry name" value="DNA/RNA polymerases"/>
    <property type="match status" value="1"/>
</dbReference>
<dbReference type="GO" id="GO:0005634">
    <property type="term" value="C:nucleus"/>
    <property type="evidence" value="ECO:0007669"/>
    <property type="project" value="UniProtKB-SubCell"/>
</dbReference>
<evidence type="ECO:0000256" key="9">
    <source>
        <dbReference type="ARBA" id="ARBA00022763"/>
    </source>
</evidence>
<feature type="region of interest" description="Disordered" evidence="18">
    <location>
        <begin position="821"/>
        <end position="857"/>
    </location>
</feature>
<keyword evidence="14 16" id="KW-0539">Nucleus</keyword>
<dbReference type="Pfam" id="PF14377">
    <property type="entry name" value="UBM"/>
    <property type="match status" value="3"/>
</dbReference>
<dbReference type="InterPro" id="IPR038401">
    <property type="entry name" value="Rev1_C_sf"/>
</dbReference>
<dbReference type="GO" id="GO:0003887">
    <property type="term" value="F:DNA-directed DNA polymerase activity"/>
    <property type="evidence" value="ECO:0007669"/>
    <property type="project" value="InterPro"/>
</dbReference>
<dbReference type="PROSITE" id="PS50172">
    <property type="entry name" value="BRCT"/>
    <property type="match status" value="1"/>
</dbReference>
<evidence type="ECO:0000256" key="11">
    <source>
        <dbReference type="ARBA" id="ARBA00023125"/>
    </source>
</evidence>
<dbReference type="GO" id="GO:0003684">
    <property type="term" value="F:damaged DNA binding"/>
    <property type="evidence" value="ECO:0007669"/>
    <property type="project" value="UniProtKB-UniRule"/>
</dbReference>
<dbReference type="Gene3D" id="1.20.58.1280">
    <property type="entry name" value="DNA repair protein Rev1, C-terminal domain"/>
    <property type="match status" value="1"/>
</dbReference>
<dbReference type="FunFam" id="3.30.1490.100:FF:000001">
    <property type="entry name" value="DNA repair protein REV1"/>
    <property type="match status" value="1"/>
</dbReference>
<keyword evidence="22" id="KW-1185">Reference proteome</keyword>
<dbReference type="SUPFAM" id="SSF52113">
    <property type="entry name" value="BRCT domain"/>
    <property type="match status" value="1"/>
</dbReference>
<dbReference type="InterPro" id="IPR036775">
    <property type="entry name" value="DNA_pol_Y-fam_lit_finger_sf"/>
</dbReference>
<feature type="compositionally biased region" description="Pro residues" evidence="18">
    <location>
        <begin position="891"/>
        <end position="903"/>
    </location>
</feature>
<dbReference type="Gene3D" id="3.40.1170.60">
    <property type="match status" value="1"/>
</dbReference>
<keyword evidence="13 16" id="KW-0234">DNA repair</keyword>
<dbReference type="Gene3D" id="1.10.150.20">
    <property type="entry name" value="5' to 3' exonuclease, C-terminal subdomain"/>
    <property type="match status" value="1"/>
</dbReference>
<dbReference type="EMBL" id="CDHN01000002">
    <property type="protein sequence ID" value="CEJ86057.1"/>
    <property type="molecule type" value="Genomic_DNA"/>
</dbReference>
<dbReference type="SMART" id="SM00292">
    <property type="entry name" value="BRCT"/>
    <property type="match status" value="1"/>
</dbReference>
<dbReference type="GO" id="GO:0046872">
    <property type="term" value="F:metal ion binding"/>
    <property type="evidence" value="ECO:0007669"/>
    <property type="project" value="UniProtKB-KW"/>
</dbReference>
<keyword evidence="12" id="KW-0496">Mitochondrion</keyword>
<evidence type="ECO:0000256" key="15">
    <source>
        <dbReference type="ARBA" id="ARBA00058985"/>
    </source>
</evidence>
<feature type="domain" description="UmuC" evidence="20">
    <location>
        <begin position="335"/>
        <end position="533"/>
    </location>
</feature>
<evidence type="ECO:0000313" key="21">
    <source>
        <dbReference type="EMBL" id="CEJ86057.1"/>
    </source>
</evidence>
<feature type="compositionally biased region" description="Polar residues" evidence="18">
    <location>
        <begin position="198"/>
        <end position="229"/>
    </location>
</feature>
<dbReference type="Gene3D" id="6.10.250.1490">
    <property type="match status" value="1"/>
</dbReference>
<feature type="binding site" evidence="17">
    <location>
        <position position="434"/>
    </location>
    <ligand>
        <name>Mg(2+)</name>
        <dbReference type="ChEBI" id="CHEBI:18420"/>
        <label>1</label>
    </ligand>
</feature>
<evidence type="ECO:0000256" key="12">
    <source>
        <dbReference type="ARBA" id="ARBA00023128"/>
    </source>
</evidence>
<evidence type="ECO:0000256" key="10">
    <source>
        <dbReference type="ARBA" id="ARBA00022842"/>
    </source>
</evidence>
<dbReference type="InterPro" id="IPR017961">
    <property type="entry name" value="DNA_pol_Y-fam_little_finger"/>
</dbReference>
<dbReference type="Pfam" id="PF16589">
    <property type="entry name" value="BRCT_2"/>
    <property type="match status" value="1"/>
</dbReference>
<gene>
    <name evidence="21" type="ORF">VHEMI03996</name>
</gene>
<dbReference type="FunFam" id="3.30.70.270:FF:000040">
    <property type="entry name" value="DNA repair protein REV1"/>
    <property type="match status" value="1"/>
</dbReference>
<organism evidence="21 22">
    <name type="scientific">[Torrubiella] hemipterigena</name>
    <dbReference type="NCBI Taxonomy" id="1531966"/>
    <lineage>
        <taxon>Eukaryota</taxon>
        <taxon>Fungi</taxon>
        <taxon>Dikarya</taxon>
        <taxon>Ascomycota</taxon>
        <taxon>Pezizomycotina</taxon>
        <taxon>Sordariomycetes</taxon>
        <taxon>Hypocreomycetidae</taxon>
        <taxon>Hypocreales</taxon>
        <taxon>Clavicipitaceae</taxon>
        <taxon>Clavicipitaceae incertae sedis</taxon>
        <taxon>'Torrubiella' clade</taxon>
    </lineage>
</organism>
<protein>
    <recommendedName>
        <fullName evidence="4 16">DNA repair protein REV1</fullName>
        <ecNumber evidence="16">2.7.7.-</ecNumber>
    </recommendedName>
</protein>
<dbReference type="InterPro" id="IPR043502">
    <property type="entry name" value="DNA/RNA_pol_sf"/>
</dbReference>
<dbReference type="PANTHER" id="PTHR45990">
    <property type="entry name" value="DNA REPAIR PROTEIN REV1"/>
    <property type="match status" value="1"/>
</dbReference>
<dbReference type="InterPro" id="IPR001126">
    <property type="entry name" value="UmuC"/>
</dbReference>
<evidence type="ECO:0000259" key="20">
    <source>
        <dbReference type="PROSITE" id="PS50173"/>
    </source>
</evidence>
<evidence type="ECO:0000256" key="17">
    <source>
        <dbReference type="PIRSR" id="PIRSR036573-2"/>
    </source>
</evidence>
<dbReference type="InterPro" id="IPR012112">
    <property type="entry name" value="REV1"/>
</dbReference>
<evidence type="ECO:0000259" key="19">
    <source>
        <dbReference type="PROSITE" id="PS50172"/>
    </source>
</evidence>
<keyword evidence="9 16" id="KW-0227">DNA damage</keyword>
<evidence type="ECO:0000256" key="8">
    <source>
        <dbReference type="ARBA" id="ARBA00022723"/>
    </source>
</evidence>
<feature type="region of interest" description="Disordered" evidence="18">
    <location>
        <begin position="726"/>
        <end position="802"/>
    </location>
</feature>
<dbReference type="Pfam" id="PF11799">
    <property type="entry name" value="IMS_C"/>
    <property type="match status" value="1"/>
</dbReference>
<dbReference type="InterPro" id="IPR053848">
    <property type="entry name" value="IMS_HHH_1"/>
</dbReference>
<dbReference type="SUPFAM" id="SSF100879">
    <property type="entry name" value="Lesion bypass DNA polymerase (Y-family), little finger domain"/>
    <property type="match status" value="1"/>
</dbReference>
<proteinExistence type="inferred from homology"/>
<dbReference type="Proteomes" id="UP000039046">
    <property type="component" value="Unassembled WGS sequence"/>
</dbReference>
<sequence>MGGLLEKNSSLVRKRIEDHKFEDEGGEEYEGSEFNGFGDYFRRKKIKLQNLDAAMRESSDKPQIFKGIVAHVTGYTQPPLHILHRQIVEHGGGFLQYLDSKTMATHIIASTLPPKKTVDFSRYRIVKPAWITDSIAAGKLLPWGEYRVLDEGPRQKVLKFDGSKGLTQASPVAKKGYSEQIDNSFYTSQLKGAGPESQRWSQVVQQAGNTSAAKDTDPDTSLSGTNDQGSDAVDGDVVKTEAPDPPAAQGIPPPPSKPVGEMTSEEHNAWVLSDPKLREASCQNPNFLQKFYAESRLHHLSTWKAELKSSMQKLATEKGLTERKSKSKPGSRKYIMHVDFDSFFCAVSLKKYPEYTTLPTVVAHGSGSSSEIASCNYPAREFGIKNGMWMKRAMEMCPDLKVIPYDFPAYENASRLFYEAIMEVGGIVQSVSIDEALIDATDVILNGLGSQGTTIRESSIRSEQEKAEELALDLRRKIKENAGCEVSVGIGSNILHAKIALRRAKPAGQYLMKPEEVLDVIGELKVDQLPGVSYNLRSKLEELGITLVKHIRETTKERLVASLGPKTGEKLADYAKGIDHAEVGPQPPRKSVSAEVSWGIRFIHQAEAEEFVFNLCKELEKRLLNEQVKGTNLTVKIMRRALDAPLDPAKHLGHGKCDTFNKSITFGVATNNYEIIGKEAVSVLRSYRFNVGDLRGLGVQMTKLEPIKAGTLKTDGSQKRLSFGVVAGPSEPRRARQEDIDDIESPTKPRSAEKAYRENDPIADDPLTPRKAKVHPAMALARAGEKDKKANSPLNISGTQFIIPNNVDPSVLAELPNDIRSKLMGQRPKSGTPRSESPLARSRPESPAPEALPSQVDPEVFNALPDDMKAEVLASYGRHPQSHLYAQSPIRPKPAVPKKPPSPSKRGGIRGLFGKARRQDDARAGVVQTSFASAAPNNDEPPEEELEEIDPEFLAELPEDVRKEVIADHRRRMLAQRSGLNAPLKRPTENVEPRTGGQQKIEFPAAPSKVTFASSGISTTQEVKDMIEAWHAETKDDGPHKGDVDVFEKYLVRVVQEERDMEKASSLVKWLNVIVDQATANMGKEAWRASLRSIRNALKNAMKQRGLGALNL</sequence>
<dbReference type="Gene3D" id="6.10.250.1630">
    <property type="match status" value="3"/>
</dbReference>
<evidence type="ECO:0000256" key="16">
    <source>
        <dbReference type="PIRNR" id="PIRNR036573"/>
    </source>
</evidence>
<dbReference type="Pfam" id="PF21999">
    <property type="entry name" value="IMS_HHH_1"/>
    <property type="match status" value="1"/>
</dbReference>
<dbReference type="CDD" id="cd01701">
    <property type="entry name" value="PolY_Rev1"/>
    <property type="match status" value="1"/>
</dbReference>